<dbReference type="Pfam" id="PF00400">
    <property type="entry name" value="WD40"/>
    <property type="match status" value="1"/>
</dbReference>
<dbReference type="GO" id="GO:0005680">
    <property type="term" value="C:anaphase-promoting complex"/>
    <property type="evidence" value="ECO:0007669"/>
    <property type="project" value="TreeGrafter"/>
</dbReference>
<evidence type="ECO:0000256" key="3">
    <source>
        <dbReference type="ARBA" id="ARBA00022737"/>
    </source>
</evidence>
<keyword evidence="9" id="KW-1185">Reference proteome</keyword>
<feature type="region of interest" description="Disordered" evidence="7">
    <location>
        <begin position="1"/>
        <end position="25"/>
    </location>
</feature>
<comment type="caution">
    <text evidence="8">The sequence shown here is derived from an EMBL/GenBank/DDBJ whole genome shotgun (WGS) entry which is preliminary data.</text>
</comment>
<reference evidence="8 9" key="1">
    <citation type="submission" date="2019-12" db="EMBL/GenBank/DDBJ databases">
        <authorList>
            <person name="Alioto T."/>
            <person name="Alioto T."/>
            <person name="Gomez Garrido J."/>
        </authorList>
    </citation>
    <scope>NUCLEOTIDE SEQUENCE [LARGE SCALE GENOMIC DNA]</scope>
</reference>
<dbReference type="GO" id="GO:0031145">
    <property type="term" value="P:anaphase-promoting complex-dependent catabolic process"/>
    <property type="evidence" value="ECO:0007669"/>
    <property type="project" value="TreeGrafter"/>
</dbReference>
<evidence type="ECO:0000256" key="7">
    <source>
        <dbReference type="SAM" id="MobiDB-lite"/>
    </source>
</evidence>
<dbReference type="InterPro" id="IPR001680">
    <property type="entry name" value="WD40_rpt"/>
</dbReference>
<name>A0A8S0Q478_OLEEU</name>
<organism evidence="8 9">
    <name type="scientific">Olea europaea subsp. europaea</name>
    <dbReference type="NCBI Taxonomy" id="158383"/>
    <lineage>
        <taxon>Eukaryota</taxon>
        <taxon>Viridiplantae</taxon>
        <taxon>Streptophyta</taxon>
        <taxon>Embryophyta</taxon>
        <taxon>Tracheophyta</taxon>
        <taxon>Spermatophyta</taxon>
        <taxon>Magnoliopsida</taxon>
        <taxon>eudicotyledons</taxon>
        <taxon>Gunneridae</taxon>
        <taxon>Pentapetalae</taxon>
        <taxon>asterids</taxon>
        <taxon>lamiids</taxon>
        <taxon>Lamiales</taxon>
        <taxon>Oleaceae</taxon>
        <taxon>Oleeae</taxon>
        <taxon>Olea</taxon>
    </lineage>
</organism>
<keyword evidence="3" id="KW-0677">Repeat</keyword>
<dbReference type="InterPro" id="IPR033010">
    <property type="entry name" value="Cdc20/Fizzy"/>
</dbReference>
<dbReference type="Gramene" id="OE9A059056T1">
    <property type="protein sequence ID" value="OE9A059056C1"/>
    <property type="gene ID" value="OE9A059056"/>
</dbReference>
<dbReference type="InterPro" id="IPR015943">
    <property type="entry name" value="WD40/YVTN_repeat-like_dom_sf"/>
</dbReference>
<evidence type="ECO:0000313" key="9">
    <source>
        <dbReference type="Proteomes" id="UP000594638"/>
    </source>
</evidence>
<dbReference type="InterPro" id="IPR036322">
    <property type="entry name" value="WD40_repeat_dom_sf"/>
</dbReference>
<sequence length="333" mass="37510">MKIRSVNTSASSNKTQSQSPLQEPFLQTRSSWENLDLFIPNRSAMNFDYARYMLAEARKGKKNPTLVSLSREAYRKQIAEALNMNRTRILAFKNKLPTRKETISNEFASEAKPSKPSRRIPKTSERTLNARHIVDDYYLNLLDWGSSNVLSLALGNTVVKWAPDGRHIAVGLNNSELRTLRGVHGSRVGALDWNNHILTTGGMDGKIINNDVRVRAYVVETYRGHTQEVCGLKWSASGSKLKEHTAAVKALAWCPFQGNLLASSGVGSDRCIKFWNMHTGVCLNSVDTGSQLTLWRYPSMVKIAKLTGHASRVLLWFRARMDARLHQQQEIKL</sequence>
<accession>A0A8S0Q478</accession>
<dbReference type="Proteomes" id="UP000594638">
    <property type="component" value="Unassembled WGS sequence"/>
</dbReference>
<dbReference type="GO" id="GO:1905786">
    <property type="term" value="P:positive regulation of anaphase-promoting complex-dependent catabolic process"/>
    <property type="evidence" value="ECO:0007669"/>
    <property type="project" value="TreeGrafter"/>
</dbReference>
<keyword evidence="1" id="KW-0853">WD repeat</keyword>
<dbReference type="OrthoDB" id="10263272at2759"/>
<dbReference type="PANTHER" id="PTHR19918">
    <property type="entry name" value="CELL DIVISION CYCLE 20 CDC20 FIZZY -RELATED"/>
    <property type="match status" value="1"/>
</dbReference>
<dbReference type="AlphaFoldDB" id="A0A8S0Q478"/>
<evidence type="ECO:0000256" key="5">
    <source>
        <dbReference type="ARBA" id="ARBA00023306"/>
    </source>
</evidence>
<keyword evidence="5" id="KW-0131">Cell cycle</keyword>
<evidence type="ECO:0000313" key="8">
    <source>
        <dbReference type="EMBL" id="CAA2961589.1"/>
    </source>
</evidence>
<dbReference type="Gene3D" id="2.130.10.10">
    <property type="entry name" value="YVTN repeat-like/Quinoprotein amine dehydrogenase"/>
    <property type="match status" value="2"/>
</dbReference>
<evidence type="ECO:0000256" key="6">
    <source>
        <dbReference type="ARBA" id="ARBA00023425"/>
    </source>
</evidence>
<dbReference type="PANTHER" id="PTHR19918:SF8">
    <property type="entry name" value="FI02843P"/>
    <property type="match status" value="1"/>
</dbReference>
<evidence type="ECO:0000256" key="1">
    <source>
        <dbReference type="ARBA" id="ARBA00022574"/>
    </source>
</evidence>
<evidence type="ECO:0000256" key="2">
    <source>
        <dbReference type="ARBA" id="ARBA00022618"/>
    </source>
</evidence>
<proteinExistence type="predicted"/>
<gene>
    <name evidence="8" type="ORF">OLEA9_A059056</name>
</gene>
<keyword evidence="2 8" id="KW-0132">Cell division</keyword>
<keyword evidence="4" id="KW-0498">Mitosis</keyword>
<dbReference type="GO" id="GO:0051301">
    <property type="term" value="P:cell division"/>
    <property type="evidence" value="ECO:0007669"/>
    <property type="project" value="UniProtKB-KW"/>
</dbReference>
<feature type="region of interest" description="Disordered" evidence="7">
    <location>
        <begin position="103"/>
        <end position="122"/>
    </location>
</feature>
<dbReference type="GO" id="GO:0010997">
    <property type="term" value="F:anaphase-promoting complex binding"/>
    <property type="evidence" value="ECO:0007669"/>
    <property type="project" value="InterPro"/>
</dbReference>
<protein>
    <submittedName>
        <fullName evidence="8">Cell division cycle, cofactor of APC complex-like</fullName>
    </submittedName>
</protein>
<evidence type="ECO:0000256" key="4">
    <source>
        <dbReference type="ARBA" id="ARBA00022776"/>
    </source>
</evidence>
<dbReference type="EMBL" id="CACTIH010000573">
    <property type="protein sequence ID" value="CAA2961589.1"/>
    <property type="molecule type" value="Genomic_DNA"/>
</dbReference>
<dbReference type="SUPFAM" id="SSF50978">
    <property type="entry name" value="WD40 repeat-like"/>
    <property type="match status" value="1"/>
</dbReference>
<dbReference type="SMART" id="SM00320">
    <property type="entry name" value="WD40"/>
    <property type="match status" value="2"/>
</dbReference>
<comment type="function">
    <text evidence="6">Component of the anaphase promoting complex/cyclosome (APC/C), a cell cycle-regulated E3 ubiquitin-protein ligase complex that controls progression through mitosis and the G1 phase of the cell cycle.</text>
</comment>
<dbReference type="GO" id="GO:1990757">
    <property type="term" value="F:ubiquitin ligase activator activity"/>
    <property type="evidence" value="ECO:0007669"/>
    <property type="project" value="TreeGrafter"/>
</dbReference>